<feature type="compositionally biased region" description="Low complexity" evidence="1">
    <location>
        <begin position="129"/>
        <end position="141"/>
    </location>
</feature>
<accession>A0A6P5JQK5</accession>
<gene>
    <name evidence="3" type="primary">LOC110203450</name>
</gene>
<feature type="compositionally biased region" description="Basic and acidic residues" evidence="1">
    <location>
        <begin position="177"/>
        <end position="190"/>
    </location>
</feature>
<feature type="compositionally biased region" description="Polar residues" evidence="1">
    <location>
        <begin position="423"/>
        <end position="434"/>
    </location>
</feature>
<evidence type="ECO:0000313" key="3">
    <source>
        <dbReference type="RefSeq" id="XP_020835618.1"/>
    </source>
</evidence>
<feature type="compositionally biased region" description="Basic residues" evidence="1">
    <location>
        <begin position="99"/>
        <end position="109"/>
    </location>
</feature>
<dbReference type="KEGG" id="pcw:110203450"/>
<feature type="compositionally biased region" description="Basic residues" evidence="1">
    <location>
        <begin position="191"/>
        <end position="201"/>
    </location>
</feature>
<evidence type="ECO:0000313" key="2">
    <source>
        <dbReference type="Proteomes" id="UP000515140"/>
    </source>
</evidence>
<feature type="compositionally biased region" description="Pro residues" evidence="1">
    <location>
        <begin position="490"/>
        <end position="500"/>
    </location>
</feature>
<organism evidence="2 3">
    <name type="scientific">Phascolarctos cinereus</name>
    <name type="common">Koala</name>
    <dbReference type="NCBI Taxonomy" id="38626"/>
    <lineage>
        <taxon>Eukaryota</taxon>
        <taxon>Metazoa</taxon>
        <taxon>Chordata</taxon>
        <taxon>Craniata</taxon>
        <taxon>Vertebrata</taxon>
        <taxon>Euteleostomi</taxon>
        <taxon>Mammalia</taxon>
        <taxon>Metatheria</taxon>
        <taxon>Diprotodontia</taxon>
        <taxon>Phascolarctidae</taxon>
        <taxon>Phascolarctos</taxon>
    </lineage>
</organism>
<feature type="compositionally biased region" description="Low complexity" evidence="1">
    <location>
        <begin position="464"/>
        <end position="475"/>
    </location>
</feature>
<feature type="region of interest" description="Disordered" evidence="1">
    <location>
        <begin position="1"/>
        <end position="562"/>
    </location>
</feature>
<protein>
    <submittedName>
        <fullName evidence="3">Basic proline-rich protein-like</fullName>
    </submittedName>
</protein>
<dbReference type="RefSeq" id="XP_020835618.1">
    <property type="nucleotide sequence ID" value="XM_020979959.1"/>
</dbReference>
<feature type="compositionally biased region" description="Pro residues" evidence="1">
    <location>
        <begin position="253"/>
        <end position="266"/>
    </location>
</feature>
<feature type="compositionally biased region" description="Low complexity" evidence="1">
    <location>
        <begin position="85"/>
        <end position="98"/>
    </location>
</feature>
<feature type="compositionally biased region" description="Gly residues" evidence="1">
    <location>
        <begin position="203"/>
        <end position="215"/>
    </location>
</feature>
<dbReference type="Proteomes" id="UP000515140">
    <property type="component" value="Unplaced"/>
</dbReference>
<feature type="compositionally biased region" description="Pro residues" evidence="1">
    <location>
        <begin position="337"/>
        <end position="347"/>
    </location>
</feature>
<sequence length="562" mass="57749">MGCGQSEDTSESPFLPLPGRVPWEGHPKPPPSIPPTRERKKTIRGGSVAPLFAALPLTGRTAEGTRGGWRHERKPPPAQARRAWSGLAPAPHPGGSAARPRRGHPRRAPRSSAAAAPGPPPAPLPAGPAAPGRAVPALLPRALPPPLRGSPGLRRRRRSEPPAPPMATHSQPSDVSGHTDRPRHCGDTASRRRRRHRRRLRQPGGGAAGEGGGAGRAAVRARPPAPAFYCGSGPAPRSPPGAPPTPGRARPAPLLPPPPAGLPGPRGPARCLAGWRASLSAVRPEQTGCSLPPLPARRGCGGGAEPAVCDPPRGGPEPDRGAPLPQGQGSPSRRPCEPPAPPPPGVPVSPLSEEAGGNPWPRAAFPNNPPDAPVSPLPGDVGGAFAPEKGQLFLTPPRCPCKSSIGEVRDAPSRGRHPPPSAPVSQETAGTSSPTHPPPLRALPGPLHRMVRNTLPPAENSICSPSPFVLPSPLLERSGTNPSPWQHLPSHPPNPPPASPPRYSESPEWGDRGASSPPQKTTSAPADGSPAPTLPLAAPGPPPTPRPLDSCPGTGRAPRLLA</sequence>
<keyword evidence="2" id="KW-1185">Reference proteome</keyword>
<feature type="compositionally biased region" description="Pro residues" evidence="1">
    <location>
        <begin position="117"/>
        <end position="128"/>
    </location>
</feature>
<evidence type="ECO:0000256" key="1">
    <source>
        <dbReference type="SAM" id="MobiDB-lite"/>
    </source>
</evidence>
<feature type="compositionally biased region" description="Pro residues" evidence="1">
    <location>
        <begin position="236"/>
        <end position="246"/>
    </location>
</feature>
<dbReference type="AlphaFoldDB" id="A0A6P5JQK5"/>
<dbReference type="InParanoid" id="A0A6P5JQK5"/>
<proteinExistence type="predicted"/>
<dbReference type="GeneID" id="110203450"/>
<feature type="compositionally biased region" description="Pro residues" evidence="1">
    <location>
        <begin position="367"/>
        <end position="376"/>
    </location>
</feature>
<reference evidence="3" key="1">
    <citation type="submission" date="2025-08" db="UniProtKB">
        <authorList>
            <consortium name="RefSeq"/>
        </authorList>
    </citation>
    <scope>IDENTIFICATION</scope>
    <source>
        <tissue evidence="3">Spleen</tissue>
    </source>
</reference>
<name>A0A6P5JQK5_PHACI</name>